<dbReference type="Proteomes" id="UP000287296">
    <property type="component" value="Unassembled WGS sequence"/>
</dbReference>
<evidence type="ECO:0000256" key="6">
    <source>
        <dbReference type="ARBA" id="ARBA00022989"/>
    </source>
</evidence>
<feature type="transmembrane region" description="Helical" evidence="8">
    <location>
        <begin position="213"/>
        <end position="237"/>
    </location>
</feature>
<keyword evidence="3" id="KW-0813">Transport</keyword>
<keyword evidence="7 8" id="KW-0472">Membrane</keyword>
<dbReference type="Pfam" id="PF02028">
    <property type="entry name" value="BCCT"/>
    <property type="match status" value="1"/>
</dbReference>
<feature type="transmembrane region" description="Helical" evidence="8">
    <location>
        <begin position="498"/>
        <end position="521"/>
    </location>
</feature>
<keyword evidence="4" id="KW-1003">Cell membrane</keyword>
<feature type="transmembrane region" description="Helical" evidence="8">
    <location>
        <begin position="104"/>
        <end position="123"/>
    </location>
</feature>
<dbReference type="PANTHER" id="PTHR30047">
    <property type="entry name" value="HIGH-AFFINITY CHOLINE TRANSPORT PROTEIN-RELATED"/>
    <property type="match status" value="1"/>
</dbReference>
<feature type="transmembrane region" description="Helical" evidence="8">
    <location>
        <begin position="421"/>
        <end position="441"/>
    </location>
</feature>
<reference evidence="9 10" key="1">
    <citation type="submission" date="2018-12" db="EMBL/GenBank/DDBJ databases">
        <authorList>
            <person name="Sun L."/>
            <person name="Chen Z."/>
        </authorList>
    </citation>
    <scope>NUCLEOTIDE SEQUENCE [LARGE SCALE GENOMIC DNA]</scope>
    <source>
        <strain evidence="9 10">LMG 29736</strain>
    </source>
</reference>
<dbReference type="InterPro" id="IPR000060">
    <property type="entry name" value="BCCT_transptr"/>
</dbReference>
<dbReference type="RefSeq" id="WP_120114689.1">
    <property type="nucleotide sequence ID" value="NZ_QYTW02000002.1"/>
</dbReference>
<dbReference type="EMBL" id="QYTW02000002">
    <property type="protein sequence ID" value="RST61125.1"/>
    <property type="molecule type" value="Genomic_DNA"/>
</dbReference>
<protein>
    <submittedName>
        <fullName evidence="9">BCCT transporter</fullName>
    </submittedName>
</protein>
<name>A0A429XCD1_SIMTE</name>
<dbReference type="GO" id="GO:0022857">
    <property type="term" value="F:transmembrane transporter activity"/>
    <property type="evidence" value="ECO:0007669"/>
    <property type="project" value="InterPro"/>
</dbReference>
<feature type="transmembrane region" description="Helical" evidence="8">
    <location>
        <begin position="468"/>
        <end position="486"/>
    </location>
</feature>
<feature type="transmembrane region" description="Helical" evidence="8">
    <location>
        <begin position="281"/>
        <end position="299"/>
    </location>
</feature>
<feature type="transmembrane region" description="Helical" evidence="8">
    <location>
        <begin position="65"/>
        <end position="83"/>
    </location>
</feature>
<dbReference type="OrthoDB" id="9775735at2"/>
<dbReference type="PANTHER" id="PTHR30047:SF7">
    <property type="entry name" value="HIGH-AFFINITY CHOLINE TRANSPORT PROTEIN"/>
    <property type="match status" value="1"/>
</dbReference>
<comment type="similarity">
    <text evidence="2">Belongs to the BCCT transporter (TC 2.A.15) family.</text>
</comment>
<comment type="caution">
    <text evidence="9">The sequence shown here is derived from an EMBL/GenBank/DDBJ whole genome shotgun (WGS) entry which is preliminary data.</text>
</comment>
<feature type="transmembrane region" description="Helical" evidence="8">
    <location>
        <begin position="367"/>
        <end position="386"/>
    </location>
</feature>
<evidence type="ECO:0000256" key="4">
    <source>
        <dbReference type="ARBA" id="ARBA00022475"/>
    </source>
</evidence>
<evidence type="ECO:0000256" key="3">
    <source>
        <dbReference type="ARBA" id="ARBA00022448"/>
    </source>
</evidence>
<feature type="transmembrane region" description="Helical" evidence="8">
    <location>
        <begin position="249"/>
        <end position="269"/>
    </location>
</feature>
<evidence type="ECO:0000313" key="9">
    <source>
        <dbReference type="EMBL" id="RST61125.1"/>
    </source>
</evidence>
<accession>A0A429XCD1</accession>
<keyword evidence="6 8" id="KW-1133">Transmembrane helix</keyword>
<proteinExistence type="inferred from homology"/>
<gene>
    <name evidence="9" type="ORF">D5F11_003480</name>
</gene>
<evidence type="ECO:0000256" key="5">
    <source>
        <dbReference type="ARBA" id="ARBA00022692"/>
    </source>
</evidence>
<feature type="transmembrane region" description="Helical" evidence="8">
    <location>
        <begin position="26"/>
        <end position="45"/>
    </location>
</feature>
<evidence type="ECO:0000256" key="7">
    <source>
        <dbReference type="ARBA" id="ARBA00023136"/>
    </source>
</evidence>
<evidence type="ECO:0000256" key="2">
    <source>
        <dbReference type="ARBA" id="ARBA00005658"/>
    </source>
</evidence>
<comment type="subcellular location">
    <subcellularLocation>
        <location evidence="1">Cell membrane</location>
        <topology evidence="1">Multi-pass membrane protein</topology>
    </subcellularLocation>
</comment>
<evidence type="ECO:0000313" key="10">
    <source>
        <dbReference type="Proteomes" id="UP000287296"/>
    </source>
</evidence>
<feature type="transmembrane region" description="Helical" evidence="8">
    <location>
        <begin position="163"/>
        <end position="181"/>
    </location>
</feature>
<evidence type="ECO:0000256" key="8">
    <source>
        <dbReference type="SAM" id="Phobius"/>
    </source>
</evidence>
<keyword evidence="5 8" id="KW-0812">Transmembrane</keyword>
<evidence type="ECO:0000256" key="1">
    <source>
        <dbReference type="ARBA" id="ARBA00004651"/>
    </source>
</evidence>
<dbReference type="AlphaFoldDB" id="A0A429XCD1"/>
<feature type="transmembrane region" description="Helical" evidence="8">
    <location>
        <begin position="339"/>
        <end position="355"/>
    </location>
</feature>
<organism evidence="9 10">
    <name type="scientific">Siminovitchia terrae</name>
    <name type="common">Bacillus terrae</name>
    <dbReference type="NCBI Taxonomy" id="1914933"/>
    <lineage>
        <taxon>Bacteria</taxon>
        <taxon>Bacillati</taxon>
        <taxon>Bacillota</taxon>
        <taxon>Bacilli</taxon>
        <taxon>Bacillales</taxon>
        <taxon>Bacillaceae</taxon>
        <taxon>Siminovitchia</taxon>
    </lineage>
</organism>
<dbReference type="GO" id="GO:0005886">
    <property type="term" value="C:plasma membrane"/>
    <property type="evidence" value="ECO:0007669"/>
    <property type="project" value="UniProtKB-SubCell"/>
</dbReference>
<sequence>MLKAERDIAELEETDETAKRKTRKGVFWPAFFIVGGGAILGIVNNKLLTDIAMNGFVGSLKGLGWLYQIVSIVALVIVAIVTFSKLGNVRLGGANTKPKYKFSAWFAMALTGGIATGLITYGVNEPIIYFGNIYGEMERAGVEPGTPLAAIYAMGRSFYNWSFIPYAMYSLSGLVVAYIYYNQKKSLSVSATLTPLFGDRITRGIWPSIVDTLAVLAIALGLASSLGAGLALVGSGIEAVYKIPQSPFIWLTLTILITATFTLSTLKGLDKGIRILSEINVKVFYIILFALILLGPTLYNLRTSTAGMGYWLQNFWVWGLDPIDIGGEALVMWWTLYDWAIWIAYAPLMGIYLAVISQGRTIREFMIVNWILPSVFSIVWIGIWGGTALNWQQNNVADLVGTIKNSGAVAGLWTFLSNLPLGFIIIPVIMLTLILSFATAADSMVRSISQLCTANIRHDEEPDQWKKLLWAISIGIIAFVMVAFAGGEQGVDGVKYLAALGGTAVLFVFVLQVASAIKMFFVDEVKK</sequence>